<evidence type="ECO:0000313" key="2">
    <source>
        <dbReference type="Proteomes" id="UP000775213"/>
    </source>
</evidence>
<gene>
    <name evidence="1" type="ORF">IEQ34_010112</name>
</gene>
<proteinExistence type="predicted"/>
<dbReference type="Proteomes" id="UP000775213">
    <property type="component" value="Unassembled WGS sequence"/>
</dbReference>
<organism evidence="1 2">
    <name type="scientific">Dendrobium chrysotoxum</name>
    <name type="common">Orchid</name>
    <dbReference type="NCBI Taxonomy" id="161865"/>
    <lineage>
        <taxon>Eukaryota</taxon>
        <taxon>Viridiplantae</taxon>
        <taxon>Streptophyta</taxon>
        <taxon>Embryophyta</taxon>
        <taxon>Tracheophyta</taxon>
        <taxon>Spermatophyta</taxon>
        <taxon>Magnoliopsida</taxon>
        <taxon>Liliopsida</taxon>
        <taxon>Asparagales</taxon>
        <taxon>Orchidaceae</taxon>
        <taxon>Epidendroideae</taxon>
        <taxon>Malaxideae</taxon>
        <taxon>Dendrobiinae</taxon>
        <taxon>Dendrobium</taxon>
    </lineage>
</organism>
<name>A0AAV7H0Y0_DENCH</name>
<sequence length="77" mass="8587">MAWYRRSEIFPSAVRFLNRGRKGFNTGSVGQKAVMPLPTLEAKESPASLVEWRSSAKVLQPFLDMRSVMLRSAVMGG</sequence>
<dbReference type="EMBL" id="JAGFBR010000009">
    <property type="protein sequence ID" value="KAH0462537.1"/>
    <property type="molecule type" value="Genomic_DNA"/>
</dbReference>
<dbReference type="AlphaFoldDB" id="A0AAV7H0Y0"/>
<protein>
    <submittedName>
        <fullName evidence="1">Uncharacterized protein</fullName>
    </submittedName>
</protein>
<keyword evidence="2" id="KW-1185">Reference proteome</keyword>
<reference evidence="1 2" key="1">
    <citation type="journal article" date="2021" name="Hortic Res">
        <title>Chromosome-scale assembly of the Dendrobium chrysotoxum genome enhances the understanding of orchid evolution.</title>
        <authorList>
            <person name="Zhang Y."/>
            <person name="Zhang G.Q."/>
            <person name="Zhang D."/>
            <person name="Liu X.D."/>
            <person name="Xu X.Y."/>
            <person name="Sun W.H."/>
            <person name="Yu X."/>
            <person name="Zhu X."/>
            <person name="Wang Z.W."/>
            <person name="Zhao X."/>
            <person name="Zhong W.Y."/>
            <person name="Chen H."/>
            <person name="Yin W.L."/>
            <person name="Huang T."/>
            <person name="Niu S.C."/>
            <person name="Liu Z.J."/>
        </authorList>
    </citation>
    <scope>NUCLEOTIDE SEQUENCE [LARGE SCALE GENOMIC DNA]</scope>
    <source>
        <strain evidence="1">Lindl</strain>
    </source>
</reference>
<comment type="caution">
    <text evidence="1">The sequence shown here is derived from an EMBL/GenBank/DDBJ whole genome shotgun (WGS) entry which is preliminary data.</text>
</comment>
<accession>A0AAV7H0Y0</accession>
<evidence type="ECO:0000313" key="1">
    <source>
        <dbReference type="EMBL" id="KAH0462537.1"/>
    </source>
</evidence>